<dbReference type="Gene3D" id="2.40.70.10">
    <property type="entry name" value="Acid Proteases"/>
    <property type="match status" value="2"/>
</dbReference>
<dbReference type="EMBL" id="JAVRRG010000048">
    <property type="protein sequence ID" value="KAK5093052.1"/>
    <property type="molecule type" value="Genomic_DNA"/>
</dbReference>
<comment type="caution">
    <text evidence="4">The sequence shown here is derived from an EMBL/GenBank/DDBJ whole genome shotgun (WGS) entry which is preliminary data.</text>
</comment>
<keyword evidence="2" id="KW-0472">Membrane</keyword>
<accession>A0ABR0KBC0</accession>
<dbReference type="PROSITE" id="PS51767">
    <property type="entry name" value="PEPTIDASE_A1"/>
    <property type="match status" value="1"/>
</dbReference>
<proteinExistence type="predicted"/>
<keyword evidence="2" id="KW-0812">Transmembrane</keyword>
<gene>
    <name evidence="4" type="ORF">LTR24_004581</name>
</gene>
<feature type="compositionally biased region" description="Polar residues" evidence="1">
    <location>
        <begin position="505"/>
        <end position="532"/>
    </location>
</feature>
<feature type="transmembrane region" description="Helical" evidence="2">
    <location>
        <begin position="400"/>
        <end position="425"/>
    </location>
</feature>
<evidence type="ECO:0000313" key="4">
    <source>
        <dbReference type="EMBL" id="KAK5093052.1"/>
    </source>
</evidence>
<feature type="compositionally biased region" description="Basic and acidic residues" evidence="1">
    <location>
        <begin position="558"/>
        <end position="568"/>
    </location>
</feature>
<feature type="compositionally biased region" description="Low complexity" evidence="1">
    <location>
        <begin position="476"/>
        <end position="499"/>
    </location>
</feature>
<feature type="domain" description="Peptidase A1" evidence="3">
    <location>
        <begin position="31"/>
        <end position="356"/>
    </location>
</feature>
<protein>
    <recommendedName>
        <fullName evidence="3">Peptidase A1 domain-containing protein</fullName>
    </recommendedName>
</protein>
<evidence type="ECO:0000256" key="1">
    <source>
        <dbReference type="SAM" id="MobiDB-lite"/>
    </source>
</evidence>
<name>A0ABR0KBC0_9EURO</name>
<organism evidence="4 5">
    <name type="scientific">Lithohypha guttulata</name>
    <dbReference type="NCBI Taxonomy" id="1690604"/>
    <lineage>
        <taxon>Eukaryota</taxon>
        <taxon>Fungi</taxon>
        <taxon>Dikarya</taxon>
        <taxon>Ascomycota</taxon>
        <taxon>Pezizomycotina</taxon>
        <taxon>Eurotiomycetes</taxon>
        <taxon>Chaetothyriomycetidae</taxon>
        <taxon>Chaetothyriales</taxon>
        <taxon>Trichomeriaceae</taxon>
        <taxon>Lithohypha</taxon>
    </lineage>
</organism>
<evidence type="ECO:0000313" key="5">
    <source>
        <dbReference type="Proteomes" id="UP001345013"/>
    </source>
</evidence>
<evidence type="ECO:0000256" key="2">
    <source>
        <dbReference type="SAM" id="Phobius"/>
    </source>
</evidence>
<sequence>MEVTTCAIGGIDPVLLPYANNAVSSGYGSTKGIALTIGQPNQFFSVKPGVNQNNTFVVNTNYCQPPASNWSCIAENGGVYNPALSPNTFTTNNAASWNGTQMTDEELSSDFRIIYFNDRFVVGGHEIPGVPFFTYETTDLGLTNPSCLALGVNSSFLEAALASSVIPTKQWSLWPGSVYDSLDGLLVLGGYDEDRRGSAFIEMPVEDYQPLHIEVTGLDWEQSSGEVTDLIPNDTASMVGTLEPFIDYIQLPSESYSAFLKITSTYNYTSGGYVYEKKPTGNLIVTLSNGMKTTIPSDDLFDYPEAYDEKGRLETTTYGHLEAKVYPNAGRLWFGQPFLTQKLLVTDFENGKYFLADAVKEDLGSGARNLKPLCTGGPPPGDETYIDPPIPGTPKKKTNVAAIAGGVGGGIAGLLLIALIAFFVLRRRKQKNQTPAQQIPHLPEVIQTQTEPPYRGSTMSPPPKYMTSGVYETGISEQQQPQRYQSPPPHQSQLHPVSSELASPRSDTGTASQWAGSDNHTSQAGVSGSVNDSKYEMSSENRFTAVSGPFEMPNEYAYDDRSDRRPDH</sequence>
<evidence type="ECO:0000259" key="3">
    <source>
        <dbReference type="PROSITE" id="PS51767"/>
    </source>
</evidence>
<feature type="region of interest" description="Disordered" evidence="1">
    <location>
        <begin position="433"/>
        <end position="568"/>
    </location>
</feature>
<keyword evidence="2" id="KW-1133">Transmembrane helix</keyword>
<keyword evidence="5" id="KW-1185">Reference proteome</keyword>
<dbReference type="SUPFAM" id="SSF50630">
    <property type="entry name" value="Acid proteases"/>
    <property type="match status" value="1"/>
</dbReference>
<reference evidence="4 5" key="1">
    <citation type="submission" date="2023-08" db="EMBL/GenBank/DDBJ databases">
        <title>Black Yeasts Isolated from many extreme environments.</title>
        <authorList>
            <person name="Coleine C."/>
            <person name="Stajich J.E."/>
            <person name="Selbmann L."/>
        </authorList>
    </citation>
    <scope>NUCLEOTIDE SEQUENCE [LARGE SCALE GENOMIC DNA]</scope>
    <source>
        <strain evidence="4 5">CCFEE 5885</strain>
    </source>
</reference>
<dbReference type="InterPro" id="IPR021109">
    <property type="entry name" value="Peptidase_aspartic_dom_sf"/>
</dbReference>
<dbReference type="Gene3D" id="1.20.5.510">
    <property type="entry name" value="Single helix bin"/>
    <property type="match status" value="1"/>
</dbReference>
<dbReference type="Proteomes" id="UP001345013">
    <property type="component" value="Unassembled WGS sequence"/>
</dbReference>
<dbReference type="InterPro" id="IPR033121">
    <property type="entry name" value="PEPTIDASE_A1"/>
</dbReference>